<comment type="similarity">
    <text evidence="2 7">Belongs to the OS-9 family.</text>
</comment>
<feature type="compositionally biased region" description="Low complexity" evidence="8">
    <location>
        <begin position="605"/>
        <end position="629"/>
    </location>
</feature>
<evidence type="ECO:0000256" key="3">
    <source>
        <dbReference type="ARBA" id="ARBA00022729"/>
    </source>
</evidence>
<dbReference type="InterPro" id="IPR012913">
    <property type="entry name" value="OS9-like_dom"/>
</dbReference>
<evidence type="ECO:0000256" key="7">
    <source>
        <dbReference type="RuleBase" id="RU369099"/>
    </source>
</evidence>
<feature type="compositionally biased region" description="Basic and acidic residues" evidence="8">
    <location>
        <begin position="476"/>
        <end position="499"/>
    </location>
</feature>
<dbReference type="EMBL" id="DS480419">
    <property type="protein sequence ID" value="EDO16657.1"/>
    <property type="molecule type" value="Genomic_DNA"/>
</dbReference>
<evidence type="ECO:0000256" key="6">
    <source>
        <dbReference type="ARBA" id="ARBA00023157"/>
    </source>
</evidence>
<keyword evidence="5 7" id="KW-0256">Endoplasmic reticulum</keyword>
<evidence type="ECO:0000313" key="11">
    <source>
        <dbReference type="Proteomes" id="UP000000267"/>
    </source>
</evidence>
<dbReference type="GO" id="GO:0030246">
    <property type="term" value="F:carbohydrate binding"/>
    <property type="evidence" value="ECO:0007669"/>
    <property type="project" value="UniProtKB-UniRule"/>
</dbReference>
<evidence type="ECO:0000256" key="4">
    <source>
        <dbReference type="ARBA" id="ARBA00022734"/>
    </source>
</evidence>
<dbReference type="PROSITE" id="PS51914">
    <property type="entry name" value="MRH"/>
    <property type="match status" value="1"/>
</dbReference>
<evidence type="ECO:0000256" key="8">
    <source>
        <dbReference type="SAM" id="MobiDB-lite"/>
    </source>
</evidence>
<dbReference type="InParanoid" id="A7TM15"/>
<comment type="subcellular location">
    <subcellularLocation>
        <location evidence="1 7">Endoplasmic reticulum membrane</location>
        <topology evidence="1 7">Peripheral membrane protein</topology>
        <orientation evidence="1 7">Lumenal side</orientation>
    </subcellularLocation>
</comment>
<protein>
    <recommendedName>
        <fullName evidence="7">Endoplasmic reticulum lectin</fullName>
    </recommendedName>
    <alternativeName>
        <fullName evidence="7">Protein OS-9</fullName>
    </alternativeName>
    <alternativeName>
        <fullName evidence="7">Protein OS-9 homolog</fullName>
    </alternativeName>
</protein>
<feature type="region of interest" description="Disordered" evidence="8">
    <location>
        <begin position="450"/>
        <end position="659"/>
    </location>
</feature>
<dbReference type="PANTHER" id="PTHR15414:SF0">
    <property type="entry name" value="ENDOPLASMIC RETICULUM LECTIN 1"/>
    <property type="match status" value="1"/>
</dbReference>
<gene>
    <name evidence="10" type="ORF">Kpol_1052p4</name>
</gene>
<dbReference type="RefSeq" id="XP_001644515.1">
    <property type="nucleotide sequence ID" value="XM_001644465.1"/>
</dbReference>
<dbReference type="GeneID" id="5544858"/>
<feature type="compositionally biased region" description="Polar residues" evidence="8">
    <location>
        <begin position="537"/>
        <end position="555"/>
    </location>
</feature>
<dbReference type="STRING" id="436907.A7TM15"/>
<dbReference type="InterPro" id="IPR045149">
    <property type="entry name" value="OS-9-like"/>
</dbReference>
<feature type="compositionally biased region" description="Basic and acidic residues" evidence="8">
    <location>
        <begin position="564"/>
        <end position="585"/>
    </location>
</feature>
<dbReference type="AlphaFoldDB" id="A7TM15"/>
<proteinExistence type="inferred from homology"/>
<dbReference type="Pfam" id="PF07915">
    <property type="entry name" value="PRKCSH"/>
    <property type="match status" value="1"/>
</dbReference>
<dbReference type="Gene3D" id="3.10.310.60">
    <property type="match status" value="1"/>
</dbReference>
<feature type="domain" description="MRH" evidence="9">
    <location>
        <begin position="111"/>
        <end position="228"/>
    </location>
</feature>
<name>A7TM15_VANPO</name>
<dbReference type="PANTHER" id="PTHR15414">
    <property type="entry name" value="OS-9-RELATED"/>
    <property type="match status" value="1"/>
</dbReference>
<keyword evidence="4 7" id="KW-0430">Lectin</keyword>
<comment type="function">
    <text evidence="7">Lectin involved in the quality control of the secretory pathway. As a member of the endoplasmic reticulum-associated degradation lumenal (ERAD-L) surveillance system, targets misfolded endoplasmic reticulum lumenal glycoproteins for degradation.</text>
</comment>
<keyword evidence="3" id="KW-0732">Signal</keyword>
<evidence type="ECO:0000259" key="9">
    <source>
        <dbReference type="PROSITE" id="PS51914"/>
    </source>
</evidence>
<dbReference type="FunCoup" id="A7TM15">
    <property type="interactions" value="101"/>
</dbReference>
<keyword evidence="7" id="KW-0472">Membrane</keyword>
<reference evidence="10 11" key="1">
    <citation type="journal article" date="2007" name="Proc. Natl. Acad. Sci. U.S.A.">
        <title>Independent sorting-out of thousands of duplicated gene pairs in two yeast species descended from a whole-genome duplication.</title>
        <authorList>
            <person name="Scannell D.R."/>
            <person name="Frank A.C."/>
            <person name="Conant G.C."/>
            <person name="Byrne K.P."/>
            <person name="Woolfit M."/>
            <person name="Wolfe K.H."/>
        </authorList>
    </citation>
    <scope>NUCLEOTIDE SEQUENCE [LARGE SCALE GENOMIC DNA]</scope>
    <source>
        <strain evidence="11">ATCC 22028 / DSM 70294 / BCRC 21397 / CBS 2163 / NBRC 10782 / NRRL Y-8283 / UCD 57-17</strain>
    </source>
</reference>
<evidence type="ECO:0000256" key="5">
    <source>
        <dbReference type="ARBA" id="ARBA00022824"/>
    </source>
</evidence>
<dbReference type="GO" id="GO:0030970">
    <property type="term" value="P:retrograde protein transport, ER to cytosol"/>
    <property type="evidence" value="ECO:0007669"/>
    <property type="project" value="TreeGrafter"/>
</dbReference>
<dbReference type="GO" id="GO:0005788">
    <property type="term" value="C:endoplasmic reticulum lumen"/>
    <property type="evidence" value="ECO:0007669"/>
    <property type="project" value="UniProtKB-UniRule"/>
</dbReference>
<feature type="compositionally biased region" description="Basic and acidic residues" evidence="8">
    <location>
        <begin position="454"/>
        <end position="469"/>
    </location>
</feature>
<dbReference type="CDD" id="cd11745">
    <property type="entry name" value="Yos9_DD"/>
    <property type="match status" value="1"/>
</dbReference>
<accession>A7TM15</accession>
<feature type="compositionally biased region" description="Basic and acidic residues" evidence="8">
    <location>
        <begin position="642"/>
        <end position="659"/>
    </location>
</feature>
<evidence type="ECO:0000256" key="1">
    <source>
        <dbReference type="ARBA" id="ARBA00004367"/>
    </source>
</evidence>
<dbReference type="eggNOG" id="KOG3394">
    <property type="taxonomic scope" value="Eukaryota"/>
</dbReference>
<dbReference type="Gene3D" id="2.70.130.10">
    <property type="entry name" value="Mannose-6-phosphate receptor binding domain"/>
    <property type="match status" value="1"/>
</dbReference>
<keyword evidence="6" id="KW-1015">Disulfide bond</keyword>
<dbReference type="GO" id="GO:0005789">
    <property type="term" value="C:endoplasmic reticulum membrane"/>
    <property type="evidence" value="ECO:0007669"/>
    <property type="project" value="UniProtKB-SubCell"/>
</dbReference>
<dbReference type="InterPro" id="IPR041039">
    <property type="entry name" value="Yos9_DD"/>
</dbReference>
<dbReference type="InterPro" id="IPR009011">
    <property type="entry name" value="Man6P_isomerase_rcpt-bd_dom_sf"/>
</dbReference>
<dbReference type="OrthoDB" id="448954at2759"/>
<evidence type="ECO:0000313" key="10">
    <source>
        <dbReference type="EMBL" id="EDO16657.1"/>
    </source>
</evidence>
<dbReference type="KEGG" id="vpo:Kpol_1052p4"/>
<feature type="compositionally biased region" description="Polar residues" evidence="8">
    <location>
        <begin position="630"/>
        <end position="641"/>
    </location>
</feature>
<keyword evidence="11" id="KW-1185">Reference proteome</keyword>
<organism evidence="11">
    <name type="scientific">Vanderwaltozyma polyspora (strain ATCC 22028 / DSM 70294 / BCRC 21397 / CBS 2163 / NBRC 10782 / NRRL Y-8283 / UCD 57-17)</name>
    <name type="common">Kluyveromyces polysporus</name>
    <dbReference type="NCBI Taxonomy" id="436907"/>
    <lineage>
        <taxon>Eukaryota</taxon>
        <taxon>Fungi</taxon>
        <taxon>Dikarya</taxon>
        <taxon>Ascomycota</taxon>
        <taxon>Saccharomycotina</taxon>
        <taxon>Saccharomycetes</taxon>
        <taxon>Saccharomycetales</taxon>
        <taxon>Saccharomycetaceae</taxon>
        <taxon>Vanderwaltozyma</taxon>
    </lineage>
</organism>
<dbReference type="Proteomes" id="UP000000267">
    <property type="component" value="Unassembled WGS sequence"/>
</dbReference>
<sequence length="659" mass="74865">MFPIGLIISVCFVWHYTCGLFIPLEDSLLLNKYSFKYVSKNEWDQNILNNKTLLRENSIVELGSDLQCLLPKSLENDDQVVQEKRNETELKLLLTDNLEKGVKIITKELDDICVVYPNGFWNYEYCPGKEFIQFHGQSKKDNKWVFTLGISASDIKDREFQLLYNEYGYYISEILDGGEICEVTKQPRVTEIQYVCGPANGAANMQWTREIKTCHYEASVSVPALCELELLALSDENKMAKPLICLKDTKDSNQAKSISKKDTRNLLNVISEYNPLFLGYGFYLLNPKISSYSHDQFPSRSVLMYSGISNIEQNVDAIYRELYQRAGKAMTRMMYLKFLTLPDGNPYMHGDRFTWISDVVDLNGKFITRMIFTIDEKDVAEIKLDYTLEFKNFGNFVSYQRAGQEIVFQDDIIKHIDDTHMSHAGSGNEGNSGSIEDKIKEDNIVEQDSMESTDFEKTGNKHSQNERDNQNINNQNKDHKQVQNDEHDKVNDSGIKKDETEDGVSLKNEDQGSTIKFDEKPSIEQESQPIEGKNGIRNVSPSVAKFENSSANTDTKIIPSRSSTTEERSEVPEDKSKDALTETKPDQITISHSKENAIPTRDGTKSSMIKVESISSASSSATTNTVGSSIFTDIENTNSEDQSQHRSADNQKNHVHDEL</sequence>
<dbReference type="InterPro" id="IPR044865">
    <property type="entry name" value="MRH_dom"/>
</dbReference>
<dbReference type="PhylomeDB" id="A7TM15"/>
<evidence type="ECO:0000256" key="2">
    <source>
        <dbReference type="ARBA" id="ARBA00009918"/>
    </source>
</evidence>
<dbReference type="GO" id="GO:0030968">
    <property type="term" value="P:endoplasmic reticulum unfolded protein response"/>
    <property type="evidence" value="ECO:0007669"/>
    <property type="project" value="UniProtKB-UniRule"/>
</dbReference>
<dbReference type="Pfam" id="PF17880">
    <property type="entry name" value="Yos9_DD"/>
    <property type="match status" value="1"/>
</dbReference>
<dbReference type="HOGENOM" id="CLU_416308_0_0_1"/>